<dbReference type="InterPro" id="IPR052337">
    <property type="entry name" value="SAT4-like"/>
</dbReference>
<evidence type="ECO:0000256" key="1">
    <source>
        <dbReference type="ARBA" id="ARBA00004141"/>
    </source>
</evidence>
<dbReference type="AlphaFoldDB" id="A0A6A5WUD7"/>
<protein>
    <recommendedName>
        <fullName evidence="7">Rhodopsin domain-containing protein</fullName>
    </recommendedName>
</protein>
<feature type="transmembrane region" description="Helical" evidence="6">
    <location>
        <begin position="123"/>
        <end position="142"/>
    </location>
</feature>
<sequence length="281" mass="31070">MEPIIVLSGVCLVISLVAVVARSFTKSWVMRKFEVEDYALIFACLGFGAFVGILIAACNAGQGQHVWNISKEDAHKVAHLTNFLDIIYPPVMFAAKLAILLQIKRIFAAHHKNFNYWAVQTLIAINFLVYMTLALSFIFACWPRKKIWNPSVPGTCVDRRILLPTTSTINILSDASILLLPTLSIAKLDLPIRQRLAAGAIFATGAFACAASIVRLVYSVRFTHTNDATWAIEPVERWALAECTTVILVGCFPVFPRLVKFIMGTDAEIRHSKLPSGSTFS</sequence>
<evidence type="ECO:0000256" key="3">
    <source>
        <dbReference type="ARBA" id="ARBA00022989"/>
    </source>
</evidence>
<evidence type="ECO:0000256" key="4">
    <source>
        <dbReference type="ARBA" id="ARBA00023136"/>
    </source>
</evidence>
<reference evidence="8" key="1">
    <citation type="journal article" date="2020" name="Stud. Mycol.">
        <title>101 Dothideomycetes genomes: a test case for predicting lifestyles and emergence of pathogens.</title>
        <authorList>
            <person name="Haridas S."/>
            <person name="Albert R."/>
            <person name="Binder M."/>
            <person name="Bloem J."/>
            <person name="Labutti K."/>
            <person name="Salamov A."/>
            <person name="Andreopoulos B."/>
            <person name="Baker S."/>
            <person name="Barry K."/>
            <person name="Bills G."/>
            <person name="Bluhm B."/>
            <person name="Cannon C."/>
            <person name="Castanera R."/>
            <person name="Culley D."/>
            <person name="Daum C."/>
            <person name="Ezra D."/>
            <person name="Gonzalez J."/>
            <person name="Henrissat B."/>
            <person name="Kuo A."/>
            <person name="Liang C."/>
            <person name="Lipzen A."/>
            <person name="Lutzoni F."/>
            <person name="Magnuson J."/>
            <person name="Mondo S."/>
            <person name="Nolan M."/>
            <person name="Ohm R."/>
            <person name="Pangilinan J."/>
            <person name="Park H.-J."/>
            <person name="Ramirez L."/>
            <person name="Alfaro M."/>
            <person name="Sun H."/>
            <person name="Tritt A."/>
            <person name="Yoshinaga Y."/>
            <person name="Zwiers L.-H."/>
            <person name="Turgeon B."/>
            <person name="Goodwin S."/>
            <person name="Spatafora J."/>
            <person name="Crous P."/>
            <person name="Grigoriev I."/>
        </authorList>
    </citation>
    <scope>NUCLEOTIDE SEQUENCE</scope>
    <source>
        <strain evidence="8">CBS 123094</strain>
    </source>
</reference>
<dbReference type="OrthoDB" id="5342292at2759"/>
<feature type="transmembrane region" description="Helical" evidence="6">
    <location>
        <begin position="196"/>
        <end position="218"/>
    </location>
</feature>
<accession>A0A6A5WUD7</accession>
<feature type="domain" description="Rhodopsin" evidence="7">
    <location>
        <begin position="22"/>
        <end position="259"/>
    </location>
</feature>
<organism evidence="8 9">
    <name type="scientific">Amniculicola lignicola CBS 123094</name>
    <dbReference type="NCBI Taxonomy" id="1392246"/>
    <lineage>
        <taxon>Eukaryota</taxon>
        <taxon>Fungi</taxon>
        <taxon>Dikarya</taxon>
        <taxon>Ascomycota</taxon>
        <taxon>Pezizomycotina</taxon>
        <taxon>Dothideomycetes</taxon>
        <taxon>Pleosporomycetidae</taxon>
        <taxon>Pleosporales</taxon>
        <taxon>Amniculicolaceae</taxon>
        <taxon>Amniculicola</taxon>
    </lineage>
</organism>
<evidence type="ECO:0000259" key="7">
    <source>
        <dbReference type="Pfam" id="PF20684"/>
    </source>
</evidence>
<name>A0A6A5WUD7_9PLEO</name>
<dbReference type="Proteomes" id="UP000799779">
    <property type="component" value="Unassembled WGS sequence"/>
</dbReference>
<feature type="transmembrane region" description="Helical" evidence="6">
    <location>
        <begin position="38"/>
        <end position="61"/>
    </location>
</feature>
<keyword evidence="3 6" id="KW-1133">Transmembrane helix</keyword>
<dbReference type="GO" id="GO:0016020">
    <property type="term" value="C:membrane"/>
    <property type="evidence" value="ECO:0007669"/>
    <property type="project" value="UniProtKB-SubCell"/>
</dbReference>
<proteinExistence type="inferred from homology"/>
<feature type="transmembrane region" description="Helical" evidence="6">
    <location>
        <begin position="82"/>
        <end position="103"/>
    </location>
</feature>
<evidence type="ECO:0000313" key="9">
    <source>
        <dbReference type="Proteomes" id="UP000799779"/>
    </source>
</evidence>
<evidence type="ECO:0000256" key="6">
    <source>
        <dbReference type="SAM" id="Phobius"/>
    </source>
</evidence>
<comment type="similarity">
    <text evidence="5">Belongs to the SAT4 family.</text>
</comment>
<dbReference type="PANTHER" id="PTHR33048:SF47">
    <property type="entry name" value="INTEGRAL MEMBRANE PROTEIN-RELATED"/>
    <property type="match status" value="1"/>
</dbReference>
<keyword evidence="9" id="KW-1185">Reference proteome</keyword>
<dbReference type="InterPro" id="IPR049326">
    <property type="entry name" value="Rhodopsin_dom_fungi"/>
</dbReference>
<gene>
    <name evidence="8" type="ORF">P154DRAFT_571915</name>
</gene>
<dbReference type="Pfam" id="PF20684">
    <property type="entry name" value="Fung_rhodopsin"/>
    <property type="match status" value="1"/>
</dbReference>
<evidence type="ECO:0000313" key="8">
    <source>
        <dbReference type="EMBL" id="KAF2004708.1"/>
    </source>
</evidence>
<evidence type="ECO:0000256" key="2">
    <source>
        <dbReference type="ARBA" id="ARBA00022692"/>
    </source>
</evidence>
<keyword evidence="4 6" id="KW-0472">Membrane</keyword>
<feature type="transmembrane region" description="Helical" evidence="6">
    <location>
        <begin position="238"/>
        <end position="255"/>
    </location>
</feature>
<dbReference type="EMBL" id="ML977566">
    <property type="protein sequence ID" value="KAF2004708.1"/>
    <property type="molecule type" value="Genomic_DNA"/>
</dbReference>
<evidence type="ECO:0000256" key="5">
    <source>
        <dbReference type="ARBA" id="ARBA00038359"/>
    </source>
</evidence>
<comment type="subcellular location">
    <subcellularLocation>
        <location evidence="1">Membrane</location>
        <topology evidence="1">Multi-pass membrane protein</topology>
    </subcellularLocation>
</comment>
<keyword evidence="2 6" id="KW-0812">Transmembrane</keyword>
<dbReference type="PANTHER" id="PTHR33048">
    <property type="entry name" value="PTH11-LIKE INTEGRAL MEMBRANE PROTEIN (AFU_ORTHOLOGUE AFUA_5G11245)"/>
    <property type="match status" value="1"/>
</dbReference>